<organism evidence="3 4">
    <name type="scientific">Lentzea tibetensis</name>
    <dbReference type="NCBI Taxonomy" id="2591470"/>
    <lineage>
        <taxon>Bacteria</taxon>
        <taxon>Bacillati</taxon>
        <taxon>Actinomycetota</taxon>
        <taxon>Actinomycetes</taxon>
        <taxon>Pseudonocardiales</taxon>
        <taxon>Pseudonocardiaceae</taxon>
        <taxon>Lentzea</taxon>
    </lineage>
</organism>
<gene>
    <name evidence="3" type="ORF">FKR81_23795</name>
</gene>
<keyword evidence="4" id="KW-1185">Reference proteome</keyword>
<reference evidence="3 4" key="1">
    <citation type="submission" date="2019-07" db="EMBL/GenBank/DDBJ databases">
        <title>Lentzea xizangensis sp. nov., isolated from Qinghai-Tibetan Plateau Soils.</title>
        <authorList>
            <person name="Huang J."/>
        </authorList>
    </citation>
    <scope>NUCLEOTIDE SEQUENCE [LARGE SCALE GENOMIC DNA]</scope>
    <source>
        <strain evidence="3 4">FXJ1.1311</strain>
    </source>
</reference>
<dbReference type="GO" id="GO:0016747">
    <property type="term" value="F:acyltransferase activity, transferring groups other than amino-acyl groups"/>
    <property type="evidence" value="ECO:0007669"/>
    <property type="project" value="TreeGrafter"/>
</dbReference>
<dbReference type="Gene3D" id="3.30.559.10">
    <property type="entry name" value="Chloramphenicol acetyltransferase-like domain"/>
    <property type="match status" value="2"/>
</dbReference>
<dbReference type="OrthoDB" id="5481750at2"/>
<evidence type="ECO:0000313" key="3">
    <source>
        <dbReference type="EMBL" id="TWP49562.1"/>
    </source>
</evidence>
<sequence length="352" mass="38635">MLGRRRVDVLPRQRHDPGSGDADRRSAGLGSHRPHRHGRHSPGNGPLLKIRVTRLACGGMVLGCSLHHVVGDMHSFMLLMRSWSAFVDGTAPPEVTIVEDRDAYLDRMLPPLDSGQPSYRMLDADDAAAMFAELQRAMQTTEVVQLHFGETEVSRMREKFSAAQGRSLTVNDVLCAHLVDTLHQIEGGTDTRFLNLVVNIRPRLGIPPSVIGNTIAIVEVPGGPGARPELLAGTVRDTVENLSRSPLNLRADRAYLEACDESQLHRVMFRGLDPAHRPLLVSNWCSFDLYDLTFDGRPPVLSCPVPGPTCFEVPWVGVLTKAFGNSGYLWTLGVPAQFADRLRACSASVQAR</sequence>
<proteinExistence type="predicted"/>
<dbReference type="Pfam" id="PF02458">
    <property type="entry name" value="Transferase"/>
    <property type="match status" value="1"/>
</dbReference>
<accession>A0A563EPZ8</accession>
<protein>
    <submittedName>
        <fullName evidence="3">Uncharacterized protein</fullName>
    </submittedName>
</protein>
<feature type="compositionally biased region" description="Basic and acidic residues" evidence="2">
    <location>
        <begin position="1"/>
        <end position="26"/>
    </location>
</feature>
<dbReference type="InterPro" id="IPR023213">
    <property type="entry name" value="CAT-like_dom_sf"/>
</dbReference>
<comment type="caution">
    <text evidence="3">The sequence shown here is derived from an EMBL/GenBank/DDBJ whole genome shotgun (WGS) entry which is preliminary data.</text>
</comment>
<name>A0A563EPZ8_9PSEU</name>
<keyword evidence="1" id="KW-0808">Transferase</keyword>
<evidence type="ECO:0000313" key="4">
    <source>
        <dbReference type="Proteomes" id="UP000316639"/>
    </source>
</evidence>
<evidence type="ECO:0000256" key="2">
    <source>
        <dbReference type="SAM" id="MobiDB-lite"/>
    </source>
</evidence>
<dbReference type="AlphaFoldDB" id="A0A563EPZ8"/>
<dbReference type="PANTHER" id="PTHR31642">
    <property type="entry name" value="TRICHOTHECENE 3-O-ACETYLTRANSFERASE"/>
    <property type="match status" value="1"/>
</dbReference>
<feature type="region of interest" description="Disordered" evidence="2">
    <location>
        <begin position="1"/>
        <end position="45"/>
    </location>
</feature>
<dbReference type="PANTHER" id="PTHR31642:SF310">
    <property type="entry name" value="FATTY ALCOHOL:CAFFEOYL-COA ACYLTRANSFERASE"/>
    <property type="match status" value="1"/>
</dbReference>
<dbReference type="InterPro" id="IPR050317">
    <property type="entry name" value="Plant_Fungal_Acyltransferase"/>
</dbReference>
<dbReference type="SUPFAM" id="SSF52777">
    <property type="entry name" value="CoA-dependent acyltransferases"/>
    <property type="match status" value="2"/>
</dbReference>
<dbReference type="Proteomes" id="UP000316639">
    <property type="component" value="Unassembled WGS sequence"/>
</dbReference>
<evidence type="ECO:0000256" key="1">
    <source>
        <dbReference type="ARBA" id="ARBA00022679"/>
    </source>
</evidence>
<dbReference type="EMBL" id="VOBR01000015">
    <property type="protein sequence ID" value="TWP49562.1"/>
    <property type="molecule type" value="Genomic_DNA"/>
</dbReference>